<evidence type="ECO:0000256" key="2">
    <source>
        <dbReference type="ARBA" id="ARBA00022692"/>
    </source>
</evidence>
<dbReference type="SMART" id="SM00382">
    <property type="entry name" value="AAA"/>
    <property type="match status" value="1"/>
</dbReference>
<keyword evidence="11" id="KW-1185">Reference proteome</keyword>
<dbReference type="InterPro" id="IPR003593">
    <property type="entry name" value="AAA+_ATPase"/>
</dbReference>
<dbReference type="InterPro" id="IPR036640">
    <property type="entry name" value="ABC1_TM_sf"/>
</dbReference>
<keyword evidence="4" id="KW-0067">ATP-binding</keyword>
<sequence length="745" mass="81167">MNPQHELAVAAATAPTTSIPPPGGRITWGQHVSEVELTEELAASGRLGGFHAVTDVAACILPLLTALNWTGNVVHIAESLPHFAEKLDLTDVLNVMANLGFTSRSLTIRPCELDLRLLPCLFVPDGDGMAMVLVEPARDGVVRAFDSATRTYVNVMTPQESGSVWLFKPLDETTRLQQEEAPRDYVGTITKRFFPMIGRMMVASMISNVLILATPIFIMSVYDQYLPSGSWGLLVALLGGVGLALAGDHAIRSLRSRMIAYVGARLDHLLGIAVFRRLMMLAPSYTEQANSNSQIARMRDFEMIREFFTGPLATSLAEAPFVFIFLILMAVLGGPLVFVPIGAVLLFLLLAWVVRPLVVDRANALARASSKRQEFLVESLSNPRIIKEAGASDVWYDRYRNLSADAVLKAHSSARTNAAVAAVSQGLVTAAGVTTLAWGVERVLGGTMTVGQLMASMMVVWWVLRPLQTGFSLATQIERVQSSIAQINRLMQLRPERVAAASIQSPPALKGRLSFNNVSLRYSPEADPALLGVSFQADPGDVVAVVGPNGSGKSSVLKLALGMYRPQTGAVLIDDIDIRQLDPLELRRIVAYVPQRAELFFGTITQNLRLVSPTASDDEIRWACDEAGVLEDILELPDGFNTRVGDARTDRLPTSLRQRLSLARAYLKRAPITLFDEPAATLDFVSDRQFMKTLERMRGHSTVLLVTHRPSHLKLADKIVVLIQGQVRMAGPASQVAGRLPPGLF</sequence>
<dbReference type="InterPro" id="IPR003439">
    <property type="entry name" value="ABC_transporter-like_ATP-bd"/>
</dbReference>
<gene>
    <name evidence="10" type="ORF">A6A04_13870</name>
</gene>
<dbReference type="RefSeq" id="WP_082914669.1">
    <property type="nucleotide sequence ID" value="NZ_LWQT01000039.1"/>
</dbReference>
<feature type="transmembrane region" description="Helical" evidence="7">
    <location>
        <begin position="228"/>
        <end position="247"/>
    </location>
</feature>
<evidence type="ECO:0000259" key="9">
    <source>
        <dbReference type="PROSITE" id="PS50929"/>
    </source>
</evidence>
<feature type="transmembrane region" description="Helical" evidence="7">
    <location>
        <begin position="337"/>
        <end position="358"/>
    </location>
</feature>
<feature type="transmembrane region" description="Helical" evidence="7">
    <location>
        <begin position="307"/>
        <end position="331"/>
    </location>
</feature>
<keyword evidence="5 7" id="KW-1133">Transmembrane helix</keyword>
<dbReference type="InterPro" id="IPR011527">
    <property type="entry name" value="ABC1_TM_dom"/>
</dbReference>
<reference evidence="10 11" key="1">
    <citation type="submission" date="2016-04" db="EMBL/GenBank/DDBJ databases">
        <title>Draft genome sequence of freshwater magnetotactic bacteria Magnetospirillum marisnigri SP-1 and Magnetospirillum moscoviense BB-1.</title>
        <authorList>
            <person name="Koziaeva V."/>
            <person name="Dziuba M.V."/>
            <person name="Ivanov T.M."/>
            <person name="Kuznetsov B."/>
            <person name="Grouzdev D.S."/>
        </authorList>
    </citation>
    <scope>NUCLEOTIDE SEQUENCE [LARGE SCALE GENOMIC DNA]</scope>
    <source>
        <strain evidence="10 11">SP-1</strain>
    </source>
</reference>
<dbReference type="GO" id="GO:0005886">
    <property type="term" value="C:plasma membrane"/>
    <property type="evidence" value="ECO:0007669"/>
    <property type="project" value="UniProtKB-SubCell"/>
</dbReference>
<evidence type="ECO:0000256" key="7">
    <source>
        <dbReference type="SAM" id="Phobius"/>
    </source>
</evidence>
<dbReference type="OrthoDB" id="5288404at2"/>
<evidence type="ECO:0000256" key="3">
    <source>
        <dbReference type="ARBA" id="ARBA00022741"/>
    </source>
</evidence>
<dbReference type="SUPFAM" id="SSF52540">
    <property type="entry name" value="P-loop containing nucleoside triphosphate hydrolases"/>
    <property type="match status" value="1"/>
</dbReference>
<evidence type="ECO:0000313" key="11">
    <source>
        <dbReference type="Proteomes" id="UP000078428"/>
    </source>
</evidence>
<proteinExistence type="predicted"/>
<dbReference type="PANTHER" id="PTHR24221:SF248">
    <property type="entry name" value="ABC TRANSPORTER TRANSMEMBRANE REGION"/>
    <property type="match status" value="1"/>
</dbReference>
<organism evidence="10 11">
    <name type="scientific">Paramagnetospirillum marisnigri</name>
    <dbReference type="NCBI Taxonomy" id="1285242"/>
    <lineage>
        <taxon>Bacteria</taxon>
        <taxon>Pseudomonadati</taxon>
        <taxon>Pseudomonadota</taxon>
        <taxon>Alphaproteobacteria</taxon>
        <taxon>Rhodospirillales</taxon>
        <taxon>Magnetospirillaceae</taxon>
        <taxon>Paramagnetospirillum</taxon>
    </lineage>
</organism>
<evidence type="ECO:0000256" key="4">
    <source>
        <dbReference type="ARBA" id="ARBA00022840"/>
    </source>
</evidence>
<evidence type="ECO:0000256" key="1">
    <source>
        <dbReference type="ARBA" id="ARBA00004651"/>
    </source>
</evidence>
<keyword evidence="3" id="KW-0547">Nucleotide-binding</keyword>
<feature type="domain" description="ABC transporter" evidence="8">
    <location>
        <begin position="513"/>
        <end position="745"/>
    </location>
</feature>
<dbReference type="SUPFAM" id="SSF90123">
    <property type="entry name" value="ABC transporter transmembrane region"/>
    <property type="match status" value="1"/>
</dbReference>
<dbReference type="GO" id="GO:0034040">
    <property type="term" value="F:ATPase-coupled lipid transmembrane transporter activity"/>
    <property type="evidence" value="ECO:0007669"/>
    <property type="project" value="TreeGrafter"/>
</dbReference>
<dbReference type="InterPro" id="IPR039421">
    <property type="entry name" value="Type_1_exporter"/>
</dbReference>
<keyword evidence="2 7" id="KW-0812">Transmembrane</keyword>
<evidence type="ECO:0000313" key="10">
    <source>
        <dbReference type="EMBL" id="OAN53688.1"/>
    </source>
</evidence>
<dbReference type="AlphaFoldDB" id="A0A178MTV1"/>
<feature type="domain" description="ABC transmembrane type-1" evidence="9">
    <location>
        <begin position="200"/>
        <end position="479"/>
    </location>
</feature>
<comment type="subcellular location">
    <subcellularLocation>
        <location evidence="1">Cell membrane</location>
        <topology evidence="1">Multi-pass membrane protein</topology>
    </subcellularLocation>
</comment>
<protein>
    <submittedName>
        <fullName evidence="10">Lantibiotic ABC transporter</fullName>
    </submittedName>
</protein>
<dbReference type="Pfam" id="PF00664">
    <property type="entry name" value="ABC_membrane"/>
    <property type="match status" value="1"/>
</dbReference>
<dbReference type="PANTHER" id="PTHR24221">
    <property type="entry name" value="ATP-BINDING CASSETTE SUB-FAMILY B"/>
    <property type="match status" value="1"/>
</dbReference>
<dbReference type="Gene3D" id="3.40.50.300">
    <property type="entry name" value="P-loop containing nucleotide triphosphate hydrolases"/>
    <property type="match status" value="1"/>
</dbReference>
<feature type="transmembrane region" description="Helical" evidence="7">
    <location>
        <begin position="418"/>
        <end position="438"/>
    </location>
</feature>
<evidence type="ECO:0000256" key="6">
    <source>
        <dbReference type="ARBA" id="ARBA00023136"/>
    </source>
</evidence>
<dbReference type="InterPro" id="IPR027417">
    <property type="entry name" value="P-loop_NTPase"/>
</dbReference>
<name>A0A178MTV1_9PROT</name>
<dbReference type="STRING" id="1285242.A6A04_13870"/>
<dbReference type="GO" id="GO:0005524">
    <property type="term" value="F:ATP binding"/>
    <property type="evidence" value="ECO:0007669"/>
    <property type="project" value="UniProtKB-KW"/>
</dbReference>
<dbReference type="PROSITE" id="PS50893">
    <property type="entry name" value="ABC_TRANSPORTER_2"/>
    <property type="match status" value="1"/>
</dbReference>
<dbReference type="Pfam" id="PF00005">
    <property type="entry name" value="ABC_tran"/>
    <property type="match status" value="1"/>
</dbReference>
<keyword evidence="6 7" id="KW-0472">Membrane</keyword>
<feature type="transmembrane region" description="Helical" evidence="7">
    <location>
        <begin position="201"/>
        <end position="222"/>
    </location>
</feature>
<evidence type="ECO:0000259" key="8">
    <source>
        <dbReference type="PROSITE" id="PS50893"/>
    </source>
</evidence>
<dbReference type="PROSITE" id="PS50929">
    <property type="entry name" value="ABC_TM1F"/>
    <property type="match status" value="1"/>
</dbReference>
<comment type="caution">
    <text evidence="10">The sequence shown here is derived from an EMBL/GenBank/DDBJ whole genome shotgun (WGS) entry which is preliminary data.</text>
</comment>
<dbReference type="Gene3D" id="1.20.1560.10">
    <property type="entry name" value="ABC transporter type 1, transmembrane domain"/>
    <property type="match status" value="1"/>
</dbReference>
<dbReference type="GO" id="GO:0140359">
    <property type="term" value="F:ABC-type transporter activity"/>
    <property type="evidence" value="ECO:0007669"/>
    <property type="project" value="InterPro"/>
</dbReference>
<dbReference type="EMBL" id="LWQT01000039">
    <property type="protein sequence ID" value="OAN53688.1"/>
    <property type="molecule type" value="Genomic_DNA"/>
</dbReference>
<dbReference type="Proteomes" id="UP000078428">
    <property type="component" value="Unassembled WGS sequence"/>
</dbReference>
<accession>A0A178MTV1</accession>
<dbReference type="GO" id="GO:0016887">
    <property type="term" value="F:ATP hydrolysis activity"/>
    <property type="evidence" value="ECO:0007669"/>
    <property type="project" value="InterPro"/>
</dbReference>
<evidence type="ECO:0000256" key="5">
    <source>
        <dbReference type="ARBA" id="ARBA00022989"/>
    </source>
</evidence>